<dbReference type="PROSITE" id="PS51000">
    <property type="entry name" value="HTH_DEOR_2"/>
    <property type="match status" value="1"/>
</dbReference>
<evidence type="ECO:0000256" key="5">
    <source>
        <dbReference type="ARBA" id="ARBA00023163"/>
    </source>
</evidence>
<dbReference type="InterPro" id="IPR037171">
    <property type="entry name" value="NagB/RpiA_transferase-like"/>
</dbReference>
<keyword evidence="4 8" id="KW-0238">DNA-binding</keyword>
<dbReference type="InterPro" id="IPR036388">
    <property type="entry name" value="WH-like_DNA-bd_sf"/>
</dbReference>
<reference evidence="8 9" key="1">
    <citation type="journal article" date="2019" name="Int. J. Syst. Evol. Microbiol.">
        <title>The Global Catalogue of Microorganisms (GCM) 10K type strain sequencing project: providing services to taxonomists for standard genome sequencing and annotation.</title>
        <authorList>
            <consortium name="The Broad Institute Genomics Platform"/>
            <consortium name="The Broad Institute Genome Sequencing Center for Infectious Disease"/>
            <person name="Wu L."/>
            <person name="Ma J."/>
        </authorList>
    </citation>
    <scope>NUCLEOTIDE SEQUENCE [LARGE SCALE GENOMIC DNA]</scope>
    <source>
        <strain evidence="8 9">JCM 16365</strain>
    </source>
</reference>
<dbReference type="SMART" id="SM00420">
    <property type="entry name" value="HTH_DEOR"/>
    <property type="match status" value="1"/>
</dbReference>
<comment type="function">
    <text evidence="6">Repressor of the lactose catabolism operon. Galactose-6-phosphate is the inducer.</text>
</comment>
<keyword evidence="9" id="KW-1185">Reference proteome</keyword>
<keyword evidence="5" id="KW-0804">Transcription</keyword>
<dbReference type="InterPro" id="IPR001034">
    <property type="entry name" value="DeoR_HTH"/>
</dbReference>
<sequence length="261" mass="27290">MYATERQAAIERILDAEGRLVVVDLAERFDVTTETVRRDLASLEQRGILQRVHGGAVAQGRSSTRETSISERIHERSDAKGRIARAALNLLGDRFSGSVLLDAGSTVGALAQELPSSLAMRGGRADVVTHSFAHAPLLAEQDGIDLTLVGGRVRRVTGAAVGATTVAAIQGLRPDVAFLGTNGLSAAFGLSTPDPEEAAVKRAAVAAARRVVVLCDAQKFDIELLVSFAPLSALDVLVTDAAPPAALAEALERADIELVVA</sequence>
<dbReference type="SMART" id="SM01134">
    <property type="entry name" value="DeoRC"/>
    <property type="match status" value="1"/>
</dbReference>
<evidence type="ECO:0000256" key="1">
    <source>
        <dbReference type="ARBA" id="ARBA00021390"/>
    </source>
</evidence>
<evidence type="ECO:0000259" key="7">
    <source>
        <dbReference type="PROSITE" id="PS51000"/>
    </source>
</evidence>
<dbReference type="InterPro" id="IPR014036">
    <property type="entry name" value="DeoR-like_C"/>
</dbReference>
<name>A0ABN3PDG7_9MICO</name>
<dbReference type="InterPro" id="IPR018356">
    <property type="entry name" value="Tscrpt_reg_HTH_DeoR_CS"/>
</dbReference>
<dbReference type="InterPro" id="IPR050313">
    <property type="entry name" value="Carb_Metab_HTH_regulators"/>
</dbReference>
<evidence type="ECO:0000256" key="2">
    <source>
        <dbReference type="ARBA" id="ARBA00022491"/>
    </source>
</evidence>
<dbReference type="InterPro" id="IPR036390">
    <property type="entry name" value="WH_DNA-bd_sf"/>
</dbReference>
<dbReference type="EMBL" id="BAAARI010000011">
    <property type="protein sequence ID" value="GAA2578824.1"/>
    <property type="molecule type" value="Genomic_DNA"/>
</dbReference>
<accession>A0ABN3PDG7</accession>
<keyword evidence="3" id="KW-0805">Transcription regulation</keyword>
<dbReference type="Gene3D" id="3.40.50.1360">
    <property type="match status" value="1"/>
</dbReference>
<organism evidence="8 9">
    <name type="scientific">Microbacterium binotii</name>
    <dbReference type="NCBI Taxonomy" id="462710"/>
    <lineage>
        <taxon>Bacteria</taxon>
        <taxon>Bacillati</taxon>
        <taxon>Actinomycetota</taxon>
        <taxon>Actinomycetes</taxon>
        <taxon>Micrococcales</taxon>
        <taxon>Microbacteriaceae</taxon>
        <taxon>Microbacterium</taxon>
    </lineage>
</organism>
<evidence type="ECO:0000256" key="6">
    <source>
        <dbReference type="ARBA" id="ARBA00024937"/>
    </source>
</evidence>
<dbReference type="GO" id="GO:0003677">
    <property type="term" value="F:DNA binding"/>
    <property type="evidence" value="ECO:0007669"/>
    <property type="project" value="UniProtKB-KW"/>
</dbReference>
<dbReference type="PRINTS" id="PR00037">
    <property type="entry name" value="HTHLACR"/>
</dbReference>
<dbReference type="SUPFAM" id="SSF46785">
    <property type="entry name" value="Winged helix' DNA-binding domain"/>
    <property type="match status" value="1"/>
</dbReference>
<feature type="domain" description="HTH deoR-type" evidence="7">
    <location>
        <begin position="3"/>
        <end position="58"/>
    </location>
</feature>
<evidence type="ECO:0000313" key="8">
    <source>
        <dbReference type="EMBL" id="GAA2578824.1"/>
    </source>
</evidence>
<proteinExistence type="predicted"/>
<comment type="caution">
    <text evidence="8">The sequence shown here is derived from an EMBL/GenBank/DDBJ whole genome shotgun (WGS) entry which is preliminary data.</text>
</comment>
<evidence type="ECO:0000313" key="9">
    <source>
        <dbReference type="Proteomes" id="UP001500274"/>
    </source>
</evidence>
<dbReference type="Pfam" id="PF00455">
    <property type="entry name" value="DeoRC"/>
    <property type="match status" value="1"/>
</dbReference>
<dbReference type="RefSeq" id="WP_344228682.1">
    <property type="nucleotide sequence ID" value="NZ_BAAARI010000011.1"/>
</dbReference>
<dbReference type="SUPFAM" id="SSF100950">
    <property type="entry name" value="NagB/RpiA/CoA transferase-like"/>
    <property type="match status" value="1"/>
</dbReference>
<gene>
    <name evidence="8" type="ORF">GCM10009862_17610</name>
</gene>
<dbReference type="PANTHER" id="PTHR30363:SF4">
    <property type="entry name" value="GLYCEROL-3-PHOSPHATE REGULON REPRESSOR"/>
    <property type="match status" value="1"/>
</dbReference>
<dbReference type="PROSITE" id="PS00894">
    <property type="entry name" value="HTH_DEOR_1"/>
    <property type="match status" value="1"/>
</dbReference>
<evidence type="ECO:0000256" key="4">
    <source>
        <dbReference type="ARBA" id="ARBA00023125"/>
    </source>
</evidence>
<dbReference type="Gene3D" id="1.10.10.10">
    <property type="entry name" value="Winged helix-like DNA-binding domain superfamily/Winged helix DNA-binding domain"/>
    <property type="match status" value="1"/>
</dbReference>
<protein>
    <recommendedName>
        <fullName evidence="1">Lactose phosphotransferase system repressor</fullName>
    </recommendedName>
</protein>
<dbReference type="Pfam" id="PF08220">
    <property type="entry name" value="HTH_DeoR"/>
    <property type="match status" value="1"/>
</dbReference>
<keyword evidence="2" id="KW-0678">Repressor</keyword>
<evidence type="ECO:0000256" key="3">
    <source>
        <dbReference type="ARBA" id="ARBA00023015"/>
    </source>
</evidence>
<dbReference type="Proteomes" id="UP001500274">
    <property type="component" value="Unassembled WGS sequence"/>
</dbReference>
<dbReference type="PANTHER" id="PTHR30363">
    <property type="entry name" value="HTH-TYPE TRANSCRIPTIONAL REGULATOR SRLR-RELATED"/>
    <property type="match status" value="1"/>
</dbReference>